<name>A0A6P9A157_THRPL</name>
<evidence type="ECO:0000259" key="9">
    <source>
        <dbReference type="PROSITE" id="PS50072"/>
    </source>
</evidence>
<evidence type="ECO:0000256" key="8">
    <source>
        <dbReference type="SAM" id="MobiDB-lite"/>
    </source>
</evidence>
<dbReference type="GO" id="GO:0016018">
    <property type="term" value="F:cyclosporin A binding"/>
    <property type="evidence" value="ECO:0007669"/>
    <property type="project" value="TreeGrafter"/>
</dbReference>
<reference evidence="11" key="1">
    <citation type="submission" date="2025-08" db="UniProtKB">
        <authorList>
            <consortium name="RefSeq"/>
        </authorList>
    </citation>
    <scope>IDENTIFICATION</scope>
    <source>
        <tissue evidence="11">Total insect</tissue>
    </source>
</reference>
<dbReference type="FunCoup" id="A0A6P9A157">
    <property type="interactions" value="2043"/>
</dbReference>
<dbReference type="Gene3D" id="2.40.100.10">
    <property type="entry name" value="Cyclophilin-like"/>
    <property type="match status" value="1"/>
</dbReference>
<dbReference type="GO" id="GO:0003755">
    <property type="term" value="F:peptidyl-prolyl cis-trans isomerase activity"/>
    <property type="evidence" value="ECO:0007669"/>
    <property type="project" value="UniProtKB-KW"/>
</dbReference>
<dbReference type="SUPFAM" id="SSF50891">
    <property type="entry name" value="Cyclophilin-like"/>
    <property type="match status" value="1"/>
</dbReference>
<evidence type="ECO:0000313" key="10">
    <source>
        <dbReference type="Proteomes" id="UP000515158"/>
    </source>
</evidence>
<dbReference type="EC" id="5.2.1.8" evidence="2"/>
<dbReference type="OrthoDB" id="407558at2759"/>
<dbReference type="SMART" id="SM00028">
    <property type="entry name" value="TPR"/>
    <property type="match status" value="2"/>
</dbReference>
<dbReference type="PANTHER" id="PTHR11071:SF561">
    <property type="entry name" value="PEPTIDYL-PROLYL CIS-TRANS ISOMERASE D-RELATED"/>
    <property type="match status" value="1"/>
</dbReference>
<evidence type="ECO:0000256" key="2">
    <source>
        <dbReference type="ARBA" id="ARBA00013194"/>
    </source>
</evidence>
<keyword evidence="10" id="KW-1185">Reference proteome</keyword>
<evidence type="ECO:0000256" key="5">
    <source>
        <dbReference type="ARBA" id="ARBA00023110"/>
    </source>
</evidence>
<dbReference type="AlphaFoldDB" id="A0A6P9A157"/>
<keyword evidence="4 7" id="KW-0802">TPR repeat</keyword>
<dbReference type="PROSITE" id="PS50072">
    <property type="entry name" value="CSA_PPIASE_2"/>
    <property type="match status" value="1"/>
</dbReference>
<dbReference type="PRINTS" id="PR00153">
    <property type="entry name" value="CSAPPISMRASE"/>
</dbReference>
<feature type="domain" description="PPIase cyclophilin-type" evidence="9">
    <location>
        <begin position="38"/>
        <end position="200"/>
    </location>
</feature>
<keyword evidence="6" id="KW-0413">Isomerase</keyword>
<feature type="compositionally biased region" description="Acidic residues" evidence="8">
    <location>
        <begin position="224"/>
        <end position="235"/>
    </location>
</feature>
<accession>A0A6P9A157</accession>
<dbReference type="Proteomes" id="UP000515158">
    <property type="component" value="Unplaced"/>
</dbReference>
<evidence type="ECO:0000256" key="3">
    <source>
        <dbReference type="ARBA" id="ARBA00022737"/>
    </source>
</evidence>
<dbReference type="InterPro" id="IPR029000">
    <property type="entry name" value="Cyclophilin-like_dom_sf"/>
</dbReference>
<comment type="catalytic activity">
    <reaction evidence="1">
        <text>[protein]-peptidylproline (omega=180) = [protein]-peptidylproline (omega=0)</text>
        <dbReference type="Rhea" id="RHEA:16237"/>
        <dbReference type="Rhea" id="RHEA-COMP:10747"/>
        <dbReference type="Rhea" id="RHEA-COMP:10748"/>
        <dbReference type="ChEBI" id="CHEBI:83833"/>
        <dbReference type="ChEBI" id="CHEBI:83834"/>
        <dbReference type="EC" id="5.2.1.8"/>
    </reaction>
</comment>
<dbReference type="SUPFAM" id="SSF48452">
    <property type="entry name" value="TPR-like"/>
    <property type="match status" value="1"/>
</dbReference>
<dbReference type="Gene3D" id="1.25.40.10">
    <property type="entry name" value="Tetratricopeptide repeat domain"/>
    <property type="match status" value="1"/>
</dbReference>
<protein>
    <recommendedName>
        <fullName evidence="2">peptidylprolyl isomerase</fullName>
        <ecNumber evidence="2">5.2.1.8</ecNumber>
    </recommendedName>
</protein>
<dbReference type="PROSITE" id="PS50005">
    <property type="entry name" value="TPR"/>
    <property type="match status" value="1"/>
</dbReference>
<dbReference type="FunFam" id="2.40.100.10:FF:000025">
    <property type="entry name" value="Peptidyl-prolyl cis-trans isomerase CYP19-2"/>
    <property type="match status" value="1"/>
</dbReference>
<dbReference type="InParanoid" id="A0A6P9A157"/>
<evidence type="ECO:0000256" key="4">
    <source>
        <dbReference type="ARBA" id="ARBA00022803"/>
    </source>
</evidence>
<organism evidence="11">
    <name type="scientific">Thrips palmi</name>
    <name type="common">Melon thrips</name>
    <dbReference type="NCBI Taxonomy" id="161013"/>
    <lineage>
        <taxon>Eukaryota</taxon>
        <taxon>Metazoa</taxon>
        <taxon>Ecdysozoa</taxon>
        <taxon>Arthropoda</taxon>
        <taxon>Hexapoda</taxon>
        <taxon>Insecta</taxon>
        <taxon>Pterygota</taxon>
        <taxon>Neoptera</taxon>
        <taxon>Paraneoptera</taxon>
        <taxon>Thysanoptera</taxon>
        <taxon>Terebrantia</taxon>
        <taxon>Thripoidea</taxon>
        <taxon>Thripidae</taxon>
        <taxon>Thrips</taxon>
    </lineage>
</organism>
<dbReference type="KEGG" id="tpal:117651279"/>
<dbReference type="InterPro" id="IPR019734">
    <property type="entry name" value="TPR_rpt"/>
</dbReference>
<dbReference type="FunFam" id="1.25.40.10:FF:000029">
    <property type="entry name" value="peptidyl-prolyl cis-trans isomerase D"/>
    <property type="match status" value="1"/>
</dbReference>
<keyword evidence="3" id="KW-0677">Repeat</keyword>
<dbReference type="Pfam" id="PF00160">
    <property type="entry name" value="Pro_isomerase"/>
    <property type="match status" value="1"/>
</dbReference>
<dbReference type="GeneID" id="117651279"/>
<dbReference type="RefSeq" id="XP_034251034.1">
    <property type="nucleotide sequence ID" value="XM_034395143.1"/>
</dbReference>
<evidence type="ECO:0000256" key="7">
    <source>
        <dbReference type="PROSITE-ProRule" id="PRU00339"/>
    </source>
</evidence>
<evidence type="ECO:0000313" key="11">
    <source>
        <dbReference type="RefSeq" id="XP_034251034.1"/>
    </source>
</evidence>
<proteinExistence type="predicted"/>
<dbReference type="InterPro" id="IPR011990">
    <property type="entry name" value="TPR-like_helical_dom_sf"/>
</dbReference>
<keyword evidence="5" id="KW-0697">Rotamase</keyword>
<sequence length="391" mass="44475">MQKHQHEKSDFLEKSEVGSVLLCDSSQRLSDPNNDFVFFDLEVDSAPVGRVVFRLFKSIAPKTCENFRQLCAKSPAGSSGKILSYKGTIIHKISHSFMIHGGDVVNFDGSGGESIYGPTFQDETYEVELEPGTLGMVNKGIKDSNSSQFFICCDKCPHLKGTNVAFGKVEKGFKIIEEISNLPNRDGIPLKKVVVRNCGELEANPETWHYEENDGLDQYPPYPEDLETSPDESSDEWAREMSNIVENIKLRGNHYFNSKKFEKALSKYTKAVRYLMWIKGKREDVYNNCTNLLVYCLSNMAITNINCQNFRPAHQLCSQVLELKPNNAKAFYRRGQANFGLHNYDDALRDLKEAQTMEPRDKKIYQEIIEVTNAMKQSKAEEIRLCANMLK</sequence>
<feature type="repeat" description="TPR" evidence="7">
    <location>
        <begin position="328"/>
        <end position="361"/>
    </location>
</feature>
<dbReference type="GO" id="GO:0005737">
    <property type="term" value="C:cytoplasm"/>
    <property type="evidence" value="ECO:0007669"/>
    <property type="project" value="TreeGrafter"/>
</dbReference>
<evidence type="ECO:0000256" key="6">
    <source>
        <dbReference type="ARBA" id="ARBA00023235"/>
    </source>
</evidence>
<evidence type="ECO:0000256" key="1">
    <source>
        <dbReference type="ARBA" id="ARBA00000971"/>
    </source>
</evidence>
<feature type="region of interest" description="Disordered" evidence="8">
    <location>
        <begin position="209"/>
        <end position="235"/>
    </location>
</feature>
<dbReference type="PANTHER" id="PTHR11071">
    <property type="entry name" value="PEPTIDYL-PROLYL CIS-TRANS ISOMERASE"/>
    <property type="match status" value="1"/>
</dbReference>
<gene>
    <name evidence="11" type="primary">LOC117651279</name>
</gene>
<dbReference type="InterPro" id="IPR002130">
    <property type="entry name" value="Cyclophilin-type_PPIase_dom"/>
</dbReference>
<dbReference type="GO" id="GO:0006457">
    <property type="term" value="P:protein folding"/>
    <property type="evidence" value="ECO:0007669"/>
    <property type="project" value="TreeGrafter"/>
</dbReference>